<dbReference type="AlphaFoldDB" id="A0A133XLU9"/>
<organism evidence="1 2">
    <name type="scientific">Dechloromonas denitrificans</name>
    <dbReference type="NCBI Taxonomy" id="281362"/>
    <lineage>
        <taxon>Bacteria</taxon>
        <taxon>Pseudomonadati</taxon>
        <taxon>Pseudomonadota</taxon>
        <taxon>Betaproteobacteria</taxon>
        <taxon>Rhodocyclales</taxon>
        <taxon>Azonexaceae</taxon>
        <taxon>Dechloromonas</taxon>
    </lineage>
</organism>
<dbReference type="EMBL" id="LODL01000010">
    <property type="protein sequence ID" value="KXB31903.1"/>
    <property type="molecule type" value="Genomic_DNA"/>
</dbReference>
<dbReference type="InterPro" id="IPR021830">
    <property type="entry name" value="DUF3422"/>
</dbReference>
<name>A0A133XLU9_9RHOO</name>
<dbReference type="Proteomes" id="UP000070186">
    <property type="component" value="Unassembled WGS sequence"/>
</dbReference>
<comment type="caution">
    <text evidence="1">The sequence shown here is derived from an EMBL/GenBank/DDBJ whole genome shotgun (WGS) entry which is preliminary data.</text>
</comment>
<sequence>MRPFPFRVSSVEFTQHPLRQRLNDEVHTRPPIPLEAPALISYLAFTHDPENPLGERTHIGLLYERMGLPVEPSAEAAHLIIDGGDFQLKWEQHGEFSTYTFFTQPKQPPQSGETALDTAPADWVQGIPGQVIAASHVELLAAGSISPEEMIVNLTNKGDTNIISLIAGQAAWMFTDFRIHHGFSRFTVLDESMGKLRTGRIIQRLLEIETYRVMALLAFPVAKAVGKLLNRAEADLAMLIDRMVSAASPQDERAVLADLTRLAAEVEHSVASTNFRFGAAAAYYRLVQQRIVDLKETRVSGYPTIKGFMERRLAPALNTCAAVSSRQEDLSARIARTSQLLRTRVDIELERQNQEVLSQMNRRAKLQLRLQETVEGLSVVVLTYYGSQLVQYLAKGSKELHHLNTDQITAISIPVIACVVAWGTRQMRKKLAAEEGEAAH</sequence>
<gene>
    <name evidence="1" type="ORF">AT959_06060</name>
</gene>
<accession>A0A133XLU9</accession>
<reference evidence="1 2" key="1">
    <citation type="submission" date="2015-12" db="EMBL/GenBank/DDBJ databases">
        <title>Nitrous oxide reduction kinetics distinguish bacteria harboring typical versus atypical NosZ.</title>
        <authorList>
            <person name="Yoon S."/>
            <person name="Nissen S."/>
            <person name="Park D."/>
            <person name="Sanford R.A."/>
            <person name="Loeffler F.E."/>
        </authorList>
    </citation>
    <scope>NUCLEOTIDE SEQUENCE [LARGE SCALE GENOMIC DNA]</scope>
    <source>
        <strain evidence="1 2">ATCC BAA-841</strain>
    </source>
</reference>
<keyword evidence="2" id="KW-1185">Reference proteome</keyword>
<dbReference type="Pfam" id="PF11902">
    <property type="entry name" value="DUF3422"/>
    <property type="match status" value="1"/>
</dbReference>
<evidence type="ECO:0000313" key="1">
    <source>
        <dbReference type="EMBL" id="KXB31903.1"/>
    </source>
</evidence>
<dbReference type="STRING" id="281362.AT959_06060"/>
<evidence type="ECO:0000313" key="2">
    <source>
        <dbReference type="Proteomes" id="UP000070186"/>
    </source>
</evidence>
<proteinExistence type="predicted"/>
<evidence type="ECO:0008006" key="3">
    <source>
        <dbReference type="Google" id="ProtNLM"/>
    </source>
</evidence>
<protein>
    <recommendedName>
        <fullName evidence="3">Egg lysin</fullName>
    </recommendedName>
</protein>